<dbReference type="Proteomes" id="UP000566819">
    <property type="component" value="Unassembled WGS sequence"/>
</dbReference>
<dbReference type="EMBL" id="JAAMPI010000793">
    <property type="protein sequence ID" value="KAF4628565.1"/>
    <property type="molecule type" value="Genomic_DNA"/>
</dbReference>
<organism evidence="1 2">
    <name type="scientific">Cudoniella acicularis</name>
    <dbReference type="NCBI Taxonomy" id="354080"/>
    <lineage>
        <taxon>Eukaryota</taxon>
        <taxon>Fungi</taxon>
        <taxon>Dikarya</taxon>
        <taxon>Ascomycota</taxon>
        <taxon>Pezizomycotina</taxon>
        <taxon>Leotiomycetes</taxon>
        <taxon>Helotiales</taxon>
        <taxon>Tricladiaceae</taxon>
        <taxon>Cudoniella</taxon>
    </lineage>
</organism>
<gene>
    <name evidence="1" type="ORF">G7Y89_g9586</name>
</gene>
<name>A0A8H4RED1_9HELO</name>
<keyword evidence="2" id="KW-1185">Reference proteome</keyword>
<evidence type="ECO:0000313" key="2">
    <source>
        <dbReference type="Proteomes" id="UP000566819"/>
    </source>
</evidence>
<comment type="caution">
    <text evidence="1">The sequence shown here is derived from an EMBL/GenBank/DDBJ whole genome shotgun (WGS) entry which is preliminary data.</text>
</comment>
<dbReference type="AlphaFoldDB" id="A0A8H4RED1"/>
<protein>
    <submittedName>
        <fullName evidence="1">Uncharacterized protein</fullName>
    </submittedName>
</protein>
<dbReference type="OrthoDB" id="3529261at2759"/>
<proteinExistence type="predicted"/>
<reference evidence="1 2" key="1">
    <citation type="submission" date="2020-03" db="EMBL/GenBank/DDBJ databases">
        <title>Draft Genome Sequence of Cudoniella acicularis.</title>
        <authorList>
            <person name="Buettner E."/>
            <person name="Kellner H."/>
        </authorList>
    </citation>
    <scope>NUCLEOTIDE SEQUENCE [LARGE SCALE GENOMIC DNA]</scope>
    <source>
        <strain evidence="1 2">DSM 108380</strain>
    </source>
</reference>
<accession>A0A8H4RED1</accession>
<sequence>MPEIKPEDFEAGCLKPLSYHEDEISKAIVANVKRLDTDDKLARQKEALERYKYLGVFYVATPENYEDVRRFFHIFDDLFFGGLLRESCRIEFFPSDKMDARFSGFVDGYCETELPG</sequence>
<evidence type="ECO:0000313" key="1">
    <source>
        <dbReference type="EMBL" id="KAF4628565.1"/>
    </source>
</evidence>